<organism evidence="9 10">
    <name type="scientific">Ruthenibacterium intestinale</name>
    <dbReference type="NCBI Taxonomy" id="3133163"/>
    <lineage>
        <taxon>Bacteria</taxon>
        <taxon>Bacillati</taxon>
        <taxon>Bacillota</taxon>
        <taxon>Clostridia</taxon>
        <taxon>Eubacteriales</taxon>
        <taxon>Oscillospiraceae</taxon>
        <taxon>Ruthenibacterium</taxon>
    </lineage>
</organism>
<evidence type="ECO:0000256" key="4">
    <source>
        <dbReference type="ARBA" id="ARBA00022692"/>
    </source>
</evidence>
<dbReference type="InterPro" id="IPR032816">
    <property type="entry name" value="VTT_dom"/>
</dbReference>
<evidence type="ECO:0000313" key="10">
    <source>
        <dbReference type="Proteomes" id="UP001477672"/>
    </source>
</evidence>
<name>A0ABV1GBP5_9FIRM</name>
<evidence type="ECO:0000256" key="1">
    <source>
        <dbReference type="ARBA" id="ARBA00004651"/>
    </source>
</evidence>
<gene>
    <name evidence="9" type="ORF">WMO24_01890</name>
</gene>
<dbReference type="PANTHER" id="PTHR42709:SF6">
    <property type="entry name" value="UNDECAPRENYL PHOSPHATE TRANSPORTER A"/>
    <property type="match status" value="1"/>
</dbReference>
<evidence type="ECO:0000256" key="3">
    <source>
        <dbReference type="ARBA" id="ARBA00022475"/>
    </source>
</evidence>
<evidence type="ECO:0000259" key="8">
    <source>
        <dbReference type="Pfam" id="PF09335"/>
    </source>
</evidence>
<evidence type="ECO:0000256" key="5">
    <source>
        <dbReference type="ARBA" id="ARBA00022989"/>
    </source>
</evidence>
<dbReference type="PANTHER" id="PTHR42709">
    <property type="entry name" value="ALKALINE PHOSPHATASE LIKE PROTEIN"/>
    <property type="match status" value="1"/>
</dbReference>
<dbReference type="Pfam" id="PF09335">
    <property type="entry name" value="VTT_dom"/>
    <property type="match status" value="1"/>
</dbReference>
<dbReference type="InterPro" id="IPR051311">
    <property type="entry name" value="DedA_domain"/>
</dbReference>
<evidence type="ECO:0000313" key="9">
    <source>
        <dbReference type="EMBL" id="MEQ2519194.1"/>
    </source>
</evidence>
<comment type="subcellular location">
    <subcellularLocation>
        <location evidence="1">Cell membrane</location>
        <topology evidence="1">Multi-pass membrane protein</topology>
    </subcellularLocation>
</comment>
<accession>A0ABV1GBP5</accession>
<comment type="similarity">
    <text evidence="2">Belongs to the DedA family.</text>
</comment>
<reference evidence="9 10" key="1">
    <citation type="submission" date="2024-03" db="EMBL/GenBank/DDBJ databases">
        <title>Human intestinal bacterial collection.</title>
        <authorList>
            <person name="Pauvert C."/>
            <person name="Hitch T.C.A."/>
            <person name="Clavel T."/>
        </authorList>
    </citation>
    <scope>NUCLEOTIDE SEQUENCE [LARGE SCALE GENOMIC DNA]</scope>
    <source>
        <strain evidence="9 10">CLA-JM-H11</strain>
    </source>
</reference>
<evidence type="ECO:0000256" key="7">
    <source>
        <dbReference type="SAM" id="Phobius"/>
    </source>
</evidence>
<feature type="transmembrane region" description="Helical" evidence="7">
    <location>
        <begin position="140"/>
        <end position="162"/>
    </location>
</feature>
<evidence type="ECO:0000256" key="6">
    <source>
        <dbReference type="ARBA" id="ARBA00023136"/>
    </source>
</evidence>
<keyword evidence="6 7" id="KW-0472">Membrane</keyword>
<proteinExistence type="inferred from homology"/>
<dbReference type="EMBL" id="JBBMFA010000041">
    <property type="protein sequence ID" value="MEQ2519194.1"/>
    <property type="molecule type" value="Genomic_DNA"/>
</dbReference>
<keyword evidence="5 7" id="KW-1133">Transmembrane helix</keyword>
<feature type="transmembrane region" description="Helical" evidence="7">
    <location>
        <begin position="7"/>
        <end position="29"/>
    </location>
</feature>
<dbReference type="Proteomes" id="UP001477672">
    <property type="component" value="Unassembled WGS sequence"/>
</dbReference>
<feature type="domain" description="VTT" evidence="8">
    <location>
        <begin position="32"/>
        <end position="163"/>
    </location>
</feature>
<keyword evidence="10" id="KW-1185">Reference proteome</keyword>
<keyword evidence="3" id="KW-1003">Cell membrane</keyword>
<feature type="transmembrane region" description="Helical" evidence="7">
    <location>
        <begin position="49"/>
        <end position="73"/>
    </location>
</feature>
<evidence type="ECO:0000256" key="2">
    <source>
        <dbReference type="ARBA" id="ARBA00010792"/>
    </source>
</evidence>
<protein>
    <submittedName>
        <fullName evidence="9">DedA family protein</fullName>
    </submittedName>
</protein>
<sequence length="214" mass="22438">MAVQQMVLDVLGHFGAWGVFFLIAVENLFPPIPSEVILTFAGFLTSCTALTVPAVIAAATGGSVAGAVILYGLGRALSPARLNALLSGPAGRRLKLEQEDVQKAADWFSAHGWPSVLYCRCIPILRSLISIPAGMAGMRFVPFLVLTTAGSTAWNLLLVGLGALAGENWPVITGALAQVSDAVKWILAAAAVGAVLFRTVRKRRIDATRSSGVQ</sequence>
<comment type="caution">
    <text evidence="9">The sequence shown here is derived from an EMBL/GenBank/DDBJ whole genome shotgun (WGS) entry which is preliminary data.</text>
</comment>
<keyword evidence="4 7" id="KW-0812">Transmembrane</keyword>
<feature type="transmembrane region" description="Helical" evidence="7">
    <location>
        <begin position="182"/>
        <end position="200"/>
    </location>
</feature>